<accession>A0AAD9CRR2</accession>
<comment type="caution">
    <text evidence="1">The sequence shown here is derived from an EMBL/GenBank/DDBJ whole genome shotgun (WGS) entry which is preliminary data.</text>
</comment>
<keyword evidence="2" id="KW-1185">Reference proteome</keyword>
<dbReference type="EMBL" id="JASDAP010000003">
    <property type="protein sequence ID" value="KAK1905771.1"/>
    <property type="molecule type" value="Genomic_DNA"/>
</dbReference>
<dbReference type="AlphaFoldDB" id="A0AAD9CRR2"/>
<reference evidence="1" key="1">
    <citation type="submission" date="2023-04" db="EMBL/GenBank/DDBJ databases">
        <title>Chromosome-level genome of Chaenocephalus aceratus.</title>
        <authorList>
            <person name="Park H."/>
        </authorList>
    </citation>
    <scope>NUCLEOTIDE SEQUENCE</scope>
    <source>
        <strain evidence="1">DE</strain>
        <tissue evidence="1">Muscle</tissue>
    </source>
</reference>
<organism evidence="1 2">
    <name type="scientific">Dissostichus eleginoides</name>
    <name type="common">Patagonian toothfish</name>
    <name type="synonym">Dissostichus amissus</name>
    <dbReference type="NCBI Taxonomy" id="100907"/>
    <lineage>
        <taxon>Eukaryota</taxon>
        <taxon>Metazoa</taxon>
        <taxon>Chordata</taxon>
        <taxon>Craniata</taxon>
        <taxon>Vertebrata</taxon>
        <taxon>Euteleostomi</taxon>
        <taxon>Actinopterygii</taxon>
        <taxon>Neopterygii</taxon>
        <taxon>Teleostei</taxon>
        <taxon>Neoteleostei</taxon>
        <taxon>Acanthomorphata</taxon>
        <taxon>Eupercaria</taxon>
        <taxon>Perciformes</taxon>
        <taxon>Notothenioidei</taxon>
        <taxon>Nototheniidae</taxon>
        <taxon>Dissostichus</taxon>
    </lineage>
</organism>
<gene>
    <name evidence="1" type="ORF">KUDE01_012950</name>
</gene>
<sequence length="148" mass="15998">MRCRESTAAACRLLSVCFPLCDRAVPGQVALSVLQSLQPSEEEDPRRLNVEVASEVMAALIPSLSADEKLTLTILSSALSCIKTLPDALVSKITVRLLLTVLKCCSGERLSSILKVIVDDLSSWHSLTAHLWSQSGHCCVSPPYQTTC</sequence>
<evidence type="ECO:0000313" key="1">
    <source>
        <dbReference type="EMBL" id="KAK1905771.1"/>
    </source>
</evidence>
<name>A0AAD9CRR2_DISEL</name>
<dbReference type="Proteomes" id="UP001228049">
    <property type="component" value="Unassembled WGS sequence"/>
</dbReference>
<evidence type="ECO:0000313" key="2">
    <source>
        <dbReference type="Proteomes" id="UP001228049"/>
    </source>
</evidence>
<protein>
    <submittedName>
        <fullName evidence="1">Basic helix-loop-helix neural transcription factor TAP</fullName>
    </submittedName>
</protein>
<proteinExistence type="predicted"/>